<dbReference type="EMBL" id="BAAAZE010000006">
    <property type="protein sequence ID" value="GAA4018093.1"/>
    <property type="molecule type" value="Genomic_DNA"/>
</dbReference>
<evidence type="ECO:0000313" key="1">
    <source>
        <dbReference type="EMBL" id="GAA4018093.1"/>
    </source>
</evidence>
<name>A0ABP7SY63_9BURK</name>
<reference evidence="2" key="1">
    <citation type="journal article" date="2019" name="Int. J. Syst. Evol. Microbiol.">
        <title>The Global Catalogue of Microorganisms (GCM) 10K type strain sequencing project: providing services to taxonomists for standard genome sequencing and annotation.</title>
        <authorList>
            <consortium name="The Broad Institute Genomics Platform"/>
            <consortium name="The Broad Institute Genome Sequencing Center for Infectious Disease"/>
            <person name="Wu L."/>
            <person name="Ma J."/>
        </authorList>
    </citation>
    <scope>NUCLEOTIDE SEQUENCE [LARGE SCALE GENOMIC DNA]</scope>
    <source>
        <strain evidence="2">JCM 16673</strain>
    </source>
</reference>
<keyword evidence="2" id="KW-1185">Reference proteome</keyword>
<organism evidence="1 2">
    <name type="scientific">Actimicrobium antarcticum</name>
    <dbReference type="NCBI Taxonomy" id="1051899"/>
    <lineage>
        <taxon>Bacteria</taxon>
        <taxon>Pseudomonadati</taxon>
        <taxon>Pseudomonadota</taxon>
        <taxon>Betaproteobacteria</taxon>
        <taxon>Burkholderiales</taxon>
        <taxon>Oxalobacteraceae</taxon>
        <taxon>Actimicrobium</taxon>
    </lineage>
</organism>
<comment type="caution">
    <text evidence="1">The sequence shown here is derived from an EMBL/GenBank/DDBJ whole genome shotgun (WGS) entry which is preliminary data.</text>
</comment>
<protein>
    <submittedName>
        <fullName evidence="1">Uncharacterized protein</fullName>
    </submittedName>
</protein>
<evidence type="ECO:0000313" key="2">
    <source>
        <dbReference type="Proteomes" id="UP001501353"/>
    </source>
</evidence>
<accession>A0ABP7SY63</accession>
<proteinExistence type="predicted"/>
<sequence>MPCAVLHNAMQTGVLDGMMPWYETVLGMGLYLQVWYGTPGGDDVAGLFDNRQTDRRTGGMISSLFAPFL</sequence>
<gene>
    <name evidence="1" type="ORF">GCM10022212_12340</name>
</gene>
<dbReference type="Proteomes" id="UP001501353">
    <property type="component" value="Unassembled WGS sequence"/>
</dbReference>